<dbReference type="InterPro" id="IPR013083">
    <property type="entry name" value="Znf_RING/FYVE/PHD"/>
</dbReference>
<feature type="region of interest" description="Disordered" evidence="1">
    <location>
        <begin position="216"/>
        <end position="248"/>
    </location>
</feature>
<keyword evidence="3" id="KW-1185">Reference proteome</keyword>
<dbReference type="Gene3D" id="3.30.40.10">
    <property type="entry name" value="Zinc/RING finger domain, C3HC4 (zinc finger)"/>
    <property type="match status" value="1"/>
</dbReference>
<accession>A0A9N9WDW0</accession>
<organism evidence="2 3">
    <name type="scientific">Diatraea saccharalis</name>
    <name type="common">sugarcane borer</name>
    <dbReference type="NCBI Taxonomy" id="40085"/>
    <lineage>
        <taxon>Eukaryota</taxon>
        <taxon>Metazoa</taxon>
        <taxon>Ecdysozoa</taxon>
        <taxon>Arthropoda</taxon>
        <taxon>Hexapoda</taxon>
        <taxon>Insecta</taxon>
        <taxon>Pterygota</taxon>
        <taxon>Neoptera</taxon>
        <taxon>Endopterygota</taxon>
        <taxon>Lepidoptera</taxon>
        <taxon>Glossata</taxon>
        <taxon>Ditrysia</taxon>
        <taxon>Pyraloidea</taxon>
        <taxon>Crambidae</taxon>
        <taxon>Crambinae</taxon>
        <taxon>Diatraea</taxon>
    </lineage>
</organism>
<evidence type="ECO:0000313" key="3">
    <source>
        <dbReference type="Proteomes" id="UP001153714"/>
    </source>
</evidence>
<feature type="region of interest" description="Disordered" evidence="1">
    <location>
        <begin position="48"/>
        <end position="67"/>
    </location>
</feature>
<evidence type="ECO:0008006" key="4">
    <source>
        <dbReference type="Google" id="ProtNLM"/>
    </source>
</evidence>
<protein>
    <recommendedName>
        <fullName evidence="4">Zinc finger PHD-type domain-containing protein</fullName>
    </recommendedName>
</protein>
<reference evidence="2" key="2">
    <citation type="submission" date="2022-10" db="EMBL/GenBank/DDBJ databases">
        <authorList>
            <consortium name="ENA_rothamsted_submissions"/>
            <consortium name="culmorum"/>
            <person name="King R."/>
        </authorList>
    </citation>
    <scope>NUCLEOTIDE SEQUENCE</scope>
</reference>
<feature type="region of interest" description="Disordered" evidence="1">
    <location>
        <begin position="1"/>
        <end position="30"/>
    </location>
</feature>
<dbReference type="CDD" id="cd15489">
    <property type="entry name" value="PHD_SF"/>
    <property type="match status" value="1"/>
</dbReference>
<proteinExistence type="predicted"/>
<feature type="region of interest" description="Disordered" evidence="1">
    <location>
        <begin position="106"/>
        <end position="160"/>
    </location>
</feature>
<sequence length="303" mass="35702">MESVNPDSAEMQATNSVNRHTSRKQIIEDTPMKLTEISAVSIVQATPKKITETSSRSAIKDNEETPSKLLNEISPIPIKTYQIRKRAKQVATILTSEDHINYRKDCDEKKKRKQEKSAESIRKKKIKQEKENDQKSINRITQNKPKVQKRPQLKDTKDEEYQMKKEIKQEKIEKNITKKTQITQNKKKFINRLESKDIIDKEQVVQKKIKQEKIEKKYQENRTKPKKKKAQTRRESTDTEEEDQPILLESRDSSPVELYVDDCVGCGGNYHETEDWIQCIICKRWLHENCTEFDDKCEYLTML</sequence>
<name>A0A9N9WDW0_9NEOP</name>
<reference evidence="2" key="1">
    <citation type="submission" date="2021-12" db="EMBL/GenBank/DDBJ databases">
        <authorList>
            <person name="King R."/>
        </authorList>
    </citation>
    <scope>NUCLEOTIDE SEQUENCE</scope>
</reference>
<dbReference type="OrthoDB" id="7477068at2759"/>
<evidence type="ECO:0000313" key="2">
    <source>
        <dbReference type="EMBL" id="CAG9788966.1"/>
    </source>
</evidence>
<dbReference type="InterPro" id="IPR011011">
    <property type="entry name" value="Znf_FYVE_PHD"/>
</dbReference>
<dbReference type="AlphaFoldDB" id="A0A9N9WDW0"/>
<gene>
    <name evidence="2" type="ORF">DIATSA_LOCUS6737</name>
</gene>
<dbReference type="Proteomes" id="UP001153714">
    <property type="component" value="Chromosome 2"/>
</dbReference>
<dbReference type="EMBL" id="OU893333">
    <property type="protein sequence ID" value="CAG9788966.1"/>
    <property type="molecule type" value="Genomic_DNA"/>
</dbReference>
<evidence type="ECO:0000256" key="1">
    <source>
        <dbReference type="SAM" id="MobiDB-lite"/>
    </source>
</evidence>
<dbReference type="SUPFAM" id="SSF57903">
    <property type="entry name" value="FYVE/PHD zinc finger"/>
    <property type="match status" value="1"/>
</dbReference>
<feature type="compositionally biased region" description="Basic and acidic residues" evidence="1">
    <location>
        <begin position="106"/>
        <end position="121"/>
    </location>
</feature>